<dbReference type="Proteomes" id="UP001148838">
    <property type="component" value="Unassembled WGS sequence"/>
</dbReference>
<feature type="region of interest" description="Disordered" evidence="1">
    <location>
        <begin position="37"/>
        <end position="57"/>
    </location>
</feature>
<sequence>MAGLCEGGNEPPGSLKASRRRTCGTGYVCACVSLPPSRSQPVRPLSDTYQSDKSFASLGRTERRPKGCFYEELEHTFDQLSRYHMKILLEDFNAKVGREDIFKPTIGKESLHVTSNDKGVRVQALNEIPIPKVGTRRIDLGSTVRVVIVAAHNRMRAQGSGSDALPE</sequence>
<reference evidence="2 3" key="1">
    <citation type="journal article" date="2022" name="Allergy">
        <title>Genome assembly and annotation of Periplaneta americana reveal a comprehensive cockroach allergen profile.</title>
        <authorList>
            <person name="Wang L."/>
            <person name="Xiong Q."/>
            <person name="Saelim N."/>
            <person name="Wang L."/>
            <person name="Nong W."/>
            <person name="Wan A.T."/>
            <person name="Shi M."/>
            <person name="Liu X."/>
            <person name="Cao Q."/>
            <person name="Hui J.H.L."/>
            <person name="Sookrung N."/>
            <person name="Leung T.F."/>
            <person name="Tungtrongchitr A."/>
            <person name="Tsui S.K.W."/>
        </authorList>
    </citation>
    <scope>NUCLEOTIDE SEQUENCE [LARGE SCALE GENOMIC DNA]</scope>
    <source>
        <strain evidence="2">PWHHKU_190912</strain>
    </source>
</reference>
<protein>
    <submittedName>
        <fullName evidence="2">Uncharacterized protein</fullName>
    </submittedName>
</protein>
<gene>
    <name evidence="2" type="ORF">ANN_24129</name>
</gene>
<evidence type="ECO:0000313" key="2">
    <source>
        <dbReference type="EMBL" id="KAJ4428115.1"/>
    </source>
</evidence>
<keyword evidence="3" id="KW-1185">Reference proteome</keyword>
<comment type="caution">
    <text evidence="2">The sequence shown here is derived from an EMBL/GenBank/DDBJ whole genome shotgun (WGS) entry which is preliminary data.</text>
</comment>
<name>A0ABQ8S2X3_PERAM</name>
<evidence type="ECO:0000313" key="3">
    <source>
        <dbReference type="Proteomes" id="UP001148838"/>
    </source>
</evidence>
<organism evidence="2 3">
    <name type="scientific">Periplaneta americana</name>
    <name type="common">American cockroach</name>
    <name type="synonym">Blatta americana</name>
    <dbReference type="NCBI Taxonomy" id="6978"/>
    <lineage>
        <taxon>Eukaryota</taxon>
        <taxon>Metazoa</taxon>
        <taxon>Ecdysozoa</taxon>
        <taxon>Arthropoda</taxon>
        <taxon>Hexapoda</taxon>
        <taxon>Insecta</taxon>
        <taxon>Pterygota</taxon>
        <taxon>Neoptera</taxon>
        <taxon>Polyneoptera</taxon>
        <taxon>Dictyoptera</taxon>
        <taxon>Blattodea</taxon>
        <taxon>Blattoidea</taxon>
        <taxon>Blattidae</taxon>
        <taxon>Blattinae</taxon>
        <taxon>Periplaneta</taxon>
    </lineage>
</organism>
<evidence type="ECO:0000256" key="1">
    <source>
        <dbReference type="SAM" id="MobiDB-lite"/>
    </source>
</evidence>
<dbReference type="EMBL" id="JAJSOF020000037">
    <property type="protein sequence ID" value="KAJ4428115.1"/>
    <property type="molecule type" value="Genomic_DNA"/>
</dbReference>
<proteinExistence type="predicted"/>
<accession>A0ABQ8S2X3</accession>